<dbReference type="RefSeq" id="XP_040720338.1">
    <property type="nucleotide sequence ID" value="XM_040859474.1"/>
</dbReference>
<evidence type="ECO:0000256" key="2">
    <source>
        <dbReference type="SAM" id="Phobius"/>
    </source>
</evidence>
<dbReference type="GeneID" id="63775686"/>
<feature type="transmembrane region" description="Helical" evidence="2">
    <location>
        <begin position="49"/>
        <end position="69"/>
    </location>
</feature>
<feature type="transmembrane region" description="Helical" evidence="2">
    <location>
        <begin position="110"/>
        <end position="129"/>
    </location>
</feature>
<feature type="transmembrane region" description="Helical" evidence="2">
    <location>
        <begin position="136"/>
        <end position="158"/>
    </location>
</feature>
<protein>
    <submittedName>
        <fullName evidence="4">HPP family-domain-containing protein</fullName>
    </submittedName>
</protein>
<evidence type="ECO:0000256" key="1">
    <source>
        <dbReference type="SAM" id="MobiDB-lite"/>
    </source>
</evidence>
<dbReference type="OrthoDB" id="2016548at2759"/>
<dbReference type="InParanoid" id="A0A1Y2EFM8"/>
<dbReference type="PANTHER" id="PTHR33741">
    <property type="entry name" value="TRANSMEMBRANE PROTEIN DDB_G0269096-RELATED"/>
    <property type="match status" value="1"/>
</dbReference>
<evidence type="ECO:0000313" key="5">
    <source>
        <dbReference type="Proteomes" id="UP000193689"/>
    </source>
</evidence>
<feature type="transmembrane region" description="Helical" evidence="2">
    <location>
        <begin position="81"/>
        <end position="98"/>
    </location>
</feature>
<keyword evidence="2" id="KW-0472">Membrane</keyword>
<sequence length="299" mass="32823">MPFNPSKWNVSIDRYINPWVPSPPWKHLPYPVAHFLGHRTTPQRPLGNVALAFWAFIGVFVSLLGVALIGRAIPSFQERGAPVIIGSFGAVAVLEFYAIESPLAQPRNSIFGQLIASMVGVSISKLFALNAWSGELLWLAGSLSCACATAIMALTGTVHPPGGATALLAVVNDDVAKLGWFLFPVIILSCILMKCVALLLNNIQRSYPSYWWSPEDVGQNWHAAEESDRQSHPDIQLGSKVEHSSSQDRDDDMTSDAHYGSKLIIERGKIVIPDDVFLTFEEKNFLEEISAKLQPTISK</sequence>
<dbReference type="InterPro" id="IPR007065">
    <property type="entry name" value="HPP"/>
</dbReference>
<keyword evidence="2" id="KW-0812">Transmembrane</keyword>
<organism evidence="4 5">
    <name type="scientific">Pseudomassariella vexata</name>
    <dbReference type="NCBI Taxonomy" id="1141098"/>
    <lineage>
        <taxon>Eukaryota</taxon>
        <taxon>Fungi</taxon>
        <taxon>Dikarya</taxon>
        <taxon>Ascomycota</taxon>
        <taxon>Pezizomycotina</taxon>
        <taxon>Sordariomycetes</taxon>
        <taxon>Xylariomycetidae</taxon>
        <taxon>Amphisphaeriales</taxon>
        <taxon>Pseudomassariaceae</taxon>
        <taxon>Pseudomassariella</taxon>
    </lineage>
</organism>
<reference evidence="4 5" key="1">
    <citation type="submission" date="2016-07" db="EMBL/GenBank/DDBJ databases">
        <title>Pervasive Adenine N6-methylation of Active Genes in Fungi.</title>
        <authorList>
            <consortium name="DOE Joint Genome Institute"/>
            <person name="Mondo S.J."/>
            <person name="Dannebaum R.O."/>
            <person name="Kuo R.C."/>
            <person name="Labutti K."/>
            <person name="Haridas S."/>
            <person name="Kuo A."/>
            <person name="Salamov A."/>
            <person name="Ahrendt S.R."/>
            <person name="Lipzen A."/>
            <person name="Sullivan W."/>
            <person name="Andreopoulos W.B."/>
            <person name="Clum A."/>
            <person name="Lindquist E."/>
            <person name="Daum C."/>
            <person name="Ramamoorthy G.K."/>
            <person name="Gryganskyi A."/>
            <person name="Culley D."/>
            <person name="Magnuson J.K."/>
            <person name="James T.Y."/>
            <person name="O'Malley M.A."/>
            <person name="Stajich J.E."/>
            <person name="Spatafora J.W."/>
            <person name="Visel A."/>
            <person name="Grigoriev I.V."/>
        </authorList>
    </citation>
    <scope>NUCLEOTIDE SEQUENCE [LARGE SCALE GENOMIC DNA]</scope>
    <source>
        <strain evidence="4 5">CBS 129021</strain>
    </source>
</reference>
<feature type="transmembrane region" description="Helical" evidence="2">
    <location>
        <begin position="178"/>
        <end position="200"/>
    </location>
</feature>
<proteinExistence type="predicted"/>
<keyword evidence="2" id="KW-1133">Transmembrane helix</keyword>
<feature type="region of interest" description="Disordered" evidence="1">
    <location>
        <begin position="224"/>
        <end position="254"/>
    </location>
</feature>
<comment type="caution">
    <text evidence="4">The sequence shown here is derived from an EMBL/GenBank/DDBJ whole genome shotgun (WGS) entry which is preliminary data.</text>
</comment>
<keyword evidence="5" id="KW-1185">Reference proteome</keyword>
<dbReference type="STRING" id="1141098.A0A1Y2EFM8"/>
<dbReference type="Proteomes" id="UP000193689">
    <property type="component" value="Unassembled WGS sequence"/>
</dbReference>
<gene>
    <name evidence="4" type="ORF">BCR38DRAFT_421899</name>
</gene>
<dbReference type="Pfam" id="PF04982">
    <property type="entry name" value="TM_HPP"/>
    <property type="match status" value="1"/>
</dbReference>
<dbReference type="InterPro" id="IPR058581">
    <property type="entry name" value="TM_HPP"/>
</dbReference>
<accession>A0A1Y2EFM8</accession>
<evidence type="ECO:0000313" key="4">
    <source>
        <dbReference type="EMBL" id="ORY70388.1"/>
    </source>
</evidence>
<evidence type="ECO:0000259" key="3">
    <source>
        <dbReference type="Pfam" id="PF04982"/>
    </source>
</evidence>
<dbReference type="PANTHER" id="PTHR33741:SF5">
    <property type="entry name" value="TRANSMEMBRANE PROTEIN DDB_G0269096-RELATED"/>
    <property type="match status" value="1"/>
</dbReference>
<feature type="domain" description="HPP transmembrane region" evidence="3">
    <location>
        <begin position="47"/>
        <end position="208"/>
    </location>
</feature>
<dbReference type="EMBL" id="MCFJ01000002">
    <property type="protein sequence ID" value="ORY70388.1"/>
    <property type="molecule type" value="Genomic_DNA"/>
</dbReference>
<name>A0A1Y2EFM8_9PEZI</name>
<dbReference type="AlphaFoldDB" id="A0A1Y2EFM8"/>